<name>A0AA88SKC0_9ASTE</name>
<evidence type="ECO:0000313" key="2">
    <source>
        <dbReference type="Proteomes" id="UP001187471"/>
    </source>
</evidence>
<dbReference type="Proteomes" id="UP001187471">
    <property type="component" value="Unassembled WGS sequence"/>
</dbReference>
<gene>
    <name evidence="1" type="ORF">RJ640_001588</name>
</gene>
<dbReference type="PANTHER" id="PTHR33491">
    <property type="entry name" value="OSJNBA0016N04.9 PROTEIN"/>
    <property type="match status" value="1"/>
</dbReference>
<accession>A0AA88SKC0</accession>
<comment type="caution">
    <text evidence="1">The sequence shown here is derived from an EMBL/GenBank/DDBJ whole genome shotgun (WGS) entry which is preliminary data.</text>
</comment>
<organism evidence="1 2">
    <name type="scientific">Escallonia rubra</name>
    <dbReference type="NCBI Taxonomy" id="112253"/>
    <lineage>
        <taxon>Eukaryota</taxon>
        <taxon>Viridiplantae</taxon>
        <taxon>Streptophyta</taxon>
        <taxon>Embryophyta</taxon>
        <taxon>Tracheophyta</taxon>
        <taxon>Spermatophyta</taxon>
        <taxon>Magnoliopsida</taxon>
        <taxon>eudicotyledons</taxon>
        <taxon>Gunneridae</taxon>
        <taxon>Pentapetalae</taxon>
        <taxon>asterids</taxon>
        <taxon>campanulids</taxon>
        <taxon>Escalloniales</taxon>
        <taxon>Escalloniaceae</taxon>
        <taxon>Escallonia</taxon>
    </lineage>
</organism>
<protein>
    <recommendedName>
        <fullName evidence="3">EGF-like domain-containing protein</fullName>
    </recommendedName>
</protein>
<evidence type="ECO:0000313" key="1">
    <source>
        <dbReference type="EMBL" id="KAK2993025.1"/>
    </source>
</evidence>
<dbReference type="Gene3D" id="2.10.25.10">
    <property type="entry name" value="Laminin"/>
    <property type="match status" value="1"/>
</dbReference>
<dbReference type="AlphaFoldDB" id="A0AA88SKC0"/>
<proteinExistence type="predicted"/>
<sequence>MLGSTKQVHINFTLSPANKFTIIGYDDFALIGTFTGLDFTTWCFSLCSRSVDILEGYCTGIGCCQTSIPKGLRTFLASLSTIRNHTDVWSFDPCGYAFLGEQGKFKFRGASDLSDPNFMNKTVDSVPVLIDWVIGNKSCVEGQKSNNFTCHKNSYCVDSDTGFGGYRCSCNKGYGGNPYLSPGCNDLLSYENNLALRNFTRHPWVNQHGHEESVGLMSEGEESDLYTIQINPYASVGDISGQYSLDSRMIHPISSPR</sequence>
<evidence type="ECO:0008006" key="3">
    <source>
        <dbReference type="Google" id="ProtNLM"/>
    </source>
</evidence>
<dbReference type="EMBL" id="JAVXUO010000356">
    <property type="protein sequence ID" value="KAK2993025.1"/>
    <property type="molecule type" value="Genomic_DNA"/>
</dbReference>
<reference evidence="1" key="1">
    <citation type="submission" date="2022-12" db="EMBL/GenBank/DDBJ databases">
        <title>Draft genome assemblies for two species of Escallonia (Escalloniales).</title>
        <authorList>
            <person name="Chanderbali A."/>
            <person name="Dervinis C."/>
            <person name="Anghel I."/>
            <person name="Soltis D."/>
            <person name="Soltis P."/>
            <person name="Zapata F."/>
        </authorList>
    </citation>
    <scope>NUCLEOTIDE SEQUENCE</scope>
    <source>
        <strain evidence="1">UCBG92.1500</strain>
        <tissue evidence="1">Leaf</tissue>
    </source>
</reference>
<keyword evidence="2" id="KW-1185">Reference proteome</keyword>